<accession>A0A6J5KJD6</accession>
<dbReference type="EMBL" id="LR796139">
    <property type="protein sequence ID" value="CAB4120967.1"/>
    <property type="molecule type" value="Genomic_DNA"/>
</dbReference>
<evidence type="ECO:0000313" key="2">
    <source>
        <dbReference type="EMBL" id="CAB4120967.1"/>
    </source>
</evidence>
<reference evidence="2" key="1">
    <citation type="submission" date="2020-04" db="EMBL/GenBank/DDBJ databases">
        <authorList>
            <person name="Chiriac C."/>
            <person name="Salcher M."/>
            <person name="Ghai R."/>
            <person name="Kavagutti S V."/>
        </authorList>
    </citation>
    <scope>NUCLEOTIDE SEQUENCE</scope>
</reference>
<name>A0A6J5KJD6_9CAUD</name>
<evidence type="ECO:0000256" key="1">
    <source>
        <dbReference type="SAM" id="MobiDB-lite"/>
    </source>
</evidence>
<feature type="region of interest" description="Disordered" evidence="1">
    <location>
        <begin position="139"/>
        <end position="169"/>
    </location>
</feature>
<gene>
    <name evidence="2" type="ORF">UFOVP1_58</name>
</gene>
<sequence length="169" mass="19886">MIRGHNNKNSIVVDEDDRAFSRPDRQIEPDREFNRTPERVPYAKQQVLSFGEREGYTRRLVNEAPGEIDKMIRAGWNVVTNITANTADDYGQVNQLDSVVRILVNKDPRAPVRTAVLMEIPIEWYEADMKEQQRLLDEQEEQFNPNKYKQRGFDYGEMSIKRHKNPHKQ</sequence>
<protein>
    <submittedName>
        <fullName evidence="2">Uncharacterized protein</fullName>
    </submittedName>
</protein>
<proteinExistence type="predicted"/>
<organism evidence="2">
    <name type="scientific">uncultured Caudovirales phage</name>
    <dbReference type="NCBI Taxonomy" id="2100421"/>
    <lineage>
        <taxon>Viruses</taxon>
        <taxon>Duplodnaviria</taxon>
        <taxon>Heunggongvirae</taxon>
        <taxon>Uroviricota</taxon>
        <taxon>Caudoviricetes</taxon>
        <taxon>Peduoviridae</taxon>
        <taxon>Maltschvirus</taxon>
        <taxon>Maltschvirus maltsch</taxon>
    </lineage>
</organism>